<gene>
    <name evidence="2" type="ORF">PUN28_006155</name>
</gene>
<proteinExistence type="predicted"/>
<feature type="compositionally biased region" description="Basic and acidic residues" evidence="1">
    <location>
        <begin position="8"/>
        <end position="29"/>
    </location>
</feature>
<dbReference type="Proteomes" id="UP001430953">
    <property type="component" value="Unassembled WGS sequence"/>
</dbReference>
<dbReference type="AlphaFoldDB" id="A0AAW2G7Y8"/>
<sequence>MFLMETWMEDKRWKGIERNLPREHVEKTMGKQKKQKRKGDGENGNRNKKGNRDNKGEERRERERRNYGGKDKGGEQNMKFNMRVHERGR</sequence>
<accession>A0AAW2G7Y8</accession>
<feature type="compositionally biased region" description="Basic and acidic residues" evidence="1">
    <location>
        <begin position="38"/>
        <end position="74"/>
    </location>
</feature>
<keyword evidence="3" id="KW-1185">Reference proteome</keyword>
<dbReference type="EMBL" id="JADYXP020000005">
    <property type="protein sequence ID" value="KAL0124138.1"/>
    <property type="molecule type" value="Genomic_DNA"/>
</dbReference>
<reference evidence="2 3" key="1">
    <citation type="submission" date="2023-03" db="EMBL/GenBank/DDBJ databases">
        <title>High recombination rates correlate with genetic variation in Cardiocondyla obscurior ants.</title>
        <authorList>
            <person name="Errbii M."/>
        </authorList>
    </citation>
    <scope>NUCLEOTIDE SEQUENCE [LARGE SCALE GENOMIC DNA]</scope>
    <source>
        <strain evidence="2">Alpha-2009</strain>
        <tissue evidence="2">Whole body</tissue>
    </source>
</reference>
<comment type="caution">
    <text evidence="2">The sequence shown here is derived from an EMBL/GenBank/DDBJ whole genome shotgun (WGS) entry which is preliminary data.</text>
</comment>
<evidence type="ECO:0000313" key="3">
    <source>
        <dbReference type="Proteomes" id="UP001430953"/>
    </source>
</evidence>
<evidence type="ECO:0000313" key="2">
    <source>
        <dbReference type="EMBL" id="KAL0124138.1"/>
    </source>
</evidence>
<name>A0AAW2G7Y8_9HYME</name>
<feature type="region of interest" description="Disordered" evidence="1">
    <location>
        <begin position="1"/>
        <end position="89"/>
    </location>
</feature>
<protein>
    <submittedName>
        <fullName evidence="2">Uncharacterized protein</fullName>
    </submittedName>
</protein>
<organism evidence="2 3">
    <name type="scientific">Cardiocondyla obscurior</name>
    <dbReference type="NCBI Taxonomy" id="286306"/>
    <lineage>
        <taxon>Eukaryota</taxon>
        <taxon>Metazoa</taxon>
        <taxon>Ecdysozoa</taxon>
        <taxon>Arthropoda</taxon>
        <taxon>Hexapoda</taxon>
        <taxon>Insecta</taxon>
        <taxon>Pterygota</taxon>
        <taxon>Neoptera</taxon>
        <taxon>Endopterygota</taxon>
        <taxon>Hymenoptera</taxon>
        <taxon>Apocrita</taxon>
        <taxon>Aculeata</taxon>
        <taxon>Formicoidea</taxon>
        <taxon>Formicidae</taxon>
        <taxon>Myrmicinae</taxon>
        <taxon>Cardiocondyla</taxon>
    </lineage>
</organism>
<evidence type="ECO:0000256" key="1">
    <source>
        <dbReference type="SAM" id="MobiDB-lite"/>
    </source>
</evidence>